<dbReference type="EMBL" id="LT838272">
    <property type="protein sequence ID" value="SMB96264.1"/>
    <property type="molecule type" value="Genomic_DNA"/>
</dbReference>
<accession>A0A1W1VTP6</accession>
<sequence length="185" mass="20876">MYVYNRRRHEFSRKMSEVAFSKIYVPVLGAISMERMDLDRGGPTDPDLRGTDVVLTLRSGRKVTVSERFRKADYAAYNDITLRYTSLATGRKLEVIGLNAQYMLYAVANSEETDFLRWDLLYATRLLEIAEMVERAEKYRKHNKNGSSSFLCIPRPMLVALGAVAASSESRPGFKHGYGSGGSSK</sequence>
<dbReference type="Proteomes" id="UP000192569">
    <property type="component" value="Chromosome I"/>
</dbReference>
<dbReference type="AlphaFoldDB" id="A0A1W1VTP6"/>
<protein>
    <submittedName>
        <fullName evidence="1">Uncharacterized protein</fullName>
    </submittedName>
</protein>
<keyword evidence="2" id="KW-1185">Reference proteome</keyword>
<proteinExistence type="predicted"/>
<reference evidence="1 2" key="1">
    <citation type="submission" date="2017-04" db="EMBL/GenBank/DDBJ databases">
        <authorList>
            <person name="Afonso C.L."/>
            <person name="Miller P.J."/>
            <person name="Scott M.A."/>
            <person name="Spackman E."/>
            <person name="Goraichik I."/>
            <person name="Dimitrov K.M."/>
            <person name="Suarez D.L."/>
            <person name="Swayne D.E."/>
        </authorList>
    </citation>
    <scope>NUCLEOTIDE SEQUENCE [LARGE SCALE GENOMIC DNA]</scope>
    <source>
        <strain evidence="1 2">ToBE</strain>
    </source>
</reference>
<evidence type="ECO:0000313" key="2">
    <source>
        <dbReference type="Proteomes" id="UP000192569"/>
    </source>
</evidence>
<organism evidence="1 2">
    <name type="scientific">Thermanaeromonas toyohensis ToBE</name>
    <dbReference type="NCBI Taxonomy" id="698762"/>
    <lineage>
        <taxon>Bacteria</taxon>
        <taxon>Bacillati</taxon>
        <taxon>Bacillota</taxon>
        <taxon>Clostridia</taxon>
        <taxon>Neomoorellales</taxon>
        <taxon>Neomoorellaceae</taxon>
        <taxon>Thermanaeromonas</taxon>
    </lineage>
</organism>
<gene>
    <name evidence="1" type="ORF">SAMN00808754_1437</name>
</gene>
<evidence type="ECO:0000313" key="1">
    <source>
        <dbReference type="EMBL" id="SMB96264.1"/>
    </source>
</evidence>
<dbReference type="STRING" id="698762.SAMN00808754_1437"/>
<name>A0A1W1VTP6_9FIRM</name>